<feature type="domain" description="Zn(2)-C6 fungal-type" evidence="7">
    <location>
        <begin position="27"/>
        <end position="53"/>
    </location>
</feature>
<dbReference type="EMBL" id="JAGSXJ010000018">
    <property type="protein sequence ID" value="KAH6682363.1"/>
    <property type="molecule type" value="Genomic_DNA"/>
</dbReference>
<dbReference type="CDD" id="cd12148">
    <property type="entry name" value="fungal_TF_MHR"/>
    <property type="match status" value="1"/>
</dbReference>
<proteinExistence type="predicted"/>
<dbReference type="SMART" id="SM00066">
    <property type="entry name" value="GAL4"/>
    <property type="match status" value="1"/>
</dbReference>
<keyword evidence="4" id="KW-0804">Transcription</keyword>
<dbReference type="GO" id="GO:0000978">
    <property type="term" value="F:RNA polymerase II cis-regulatory region sequence-specific DNA binding"/>
    <property type="evidence" value="ECO:0007669"/>
    <property type="project" value="TreeGrafter"/>
</dbReference>
<dbReference type="CDD" id="cd00067">
    <property type="entry name" value="GAL4"/>
    <property type="match status" value="1"/>
</dbReference>
<dbReference type="InterPro" id="IPR051127">
    <property type="entry name" value="Fungal_SecMet_Regulators"/>
</dbReference>
<dbReference type="PROSITE" id="PS50048">
    <property type="entry name" value="ZN2_CY6_FUNGAL_2"/>
    <property type="match status" value="1"/>
</dbReference>
<evidence type="ECO:0000256" key="6">
    <source>
        <dbReference type="SAM" id="MobiDB-lite"/>
    </source>
</evidence>
<dbReference type="Pfam" id="PF00172">
    <property type="entry name" value="Zn_clus"/>
    <property type="match status" value="1"/>
</dbReference>
<dbReference type="GO" id="GO:0006351">
    <property type="term" value="P:DNA-templated transcription"/>
    <property type="evidence" value="ECO:0007669"/>
    <property type="project" value="InterPro"/>
</dbReference>
<accession>A0A9P9A9T1</accession>
<dbReference type="InterPro" id="IPR007219">
    <property type="entry name" value="XnlR_reg_dom"/>
</dbReference>
<dbReference type="GO" id="GO:0000981">
    <property type="term" value="F:DNA-binding transcription factor activity, RNA polymerase II-specific"/>
    <property type="evidence" value="ECO:0007669"/>
    <property type="project" value="InterPro"/>
</dbReference>
<feature type="region of interest" description="Disordered" evidence="6">
    <location>
        <begin position="1"/>
        <end position="24"/>
    </location>
</feature>
<dbReference type="OrthoDB" id="424974at2759"/>
<dbReference type="Pfam" id="PF04082">
    <property type="entry name" value="Fungal_trans"/>
    <property type="match status" value="1"/>
</dbReference>
<evidence type="ECO:0000313" key="8">
    <source>
        <dbReference type="EMBL" id="KAH6682363.1"/>
    </source>
</evidence>
<keyword evidence="2" id="KW-0805">Transcription regulation</keyword>
<evidence type="ECO:0000256" key="4">
    <source>
        <dbReference type="ARBA" id="ARBA00023163"/>
    </source>
</evidence>
<dbReference type="GO" id="GO:0008270">
    <property type="term" value="F:zinc ion binding"/>
    <property type="evidence" value="ECO:0007669"/>
    <property type="project" value="InterPro"/>
</dbReference>
<keyword evidence="9" id="KW-1185">Reference proteome</keyword>
<sequence length="462" mass="51704">METASSISRDERPEGGQQSKRRRIHTACKACQDRKTRCDGGRPVCSTCTRRGLAADGYGPGLVETHRPSIGFPTPSTRGSGQAEVDGLATVSSIDDSDTLYGASSTIALARFCQVKATGDDSPEATSTGPPRPSEGPFLEAIRDRDESVALYPPRQRADDYVRCFTNFVHPLFPILHEPSFMRQYERLWSGHSDDDGRQDPADQLHEAIFTSTLNIIFALGCQFSQLVPAQNRSSMAQDFYQRSRRIYNYEVLDSMSLPLVQMLLLTGVYLQSAQNANRCWNVVGLAIRVAQGLGLHVETARSKGLCQVDREMRRRIWHCCLVLDRLLSMTFGRPVMISTKWSVPLPSLIDDEHLQSQGEGMQPNVPSRLGLLTYSSKLFLILEDILSNFYSSHPDFNVTEVAEDEVHADKILSDVISLNRRLDSFLVEVPAYLRYAGPPMQNMSAYPNQSLEIQRQVLHCR</sequence>
<dbReference type="Proteomes" id="UP000770015">
    <property type="component" value="Unassembled WGS sequence"/>
</dbReference>
<evidence type="ECO:0000256" key="2">
    <source>
        <dbReference type="ARBA" id="ARBA00023015"/>
    </source>
</evidence>
<evidence type="ECO:0000256" key="1">
    <source>
        <dbReference type="ARBA" id="ARBA00022723"/>
    </source>
</evidence>
<reference evidence="8" key="1">
    <citation type="journal article" date="2021" name="Nat. Commun.">
        <title>Genetic determinants of endophytism in the Arabidopsis root mycobiome.</title>
        <authorList>
            <person name="Mesny F."/>
            <person name="Miyauchi S."/>
            <person name="Thiergart T."/>
            <person name="Pickel B."/>
            <person name="Atanasova L."/>
            <person name="Karlsson M."/>
            <person name="Huettel B."/>
            <person name="Barry K.W."/>
            <person name="Haridas S."/>
            <person name="Chen C."/>
            <person name="Bauer D."/>
            <person name="Andreopoulos W."/>
            <person name="Pangilinan J."/>
            <person name="LaButti K."/>
            <person name="Riley R."/>
            <person name="Lipzen A."/>
            <person name="Clum A."/>
            <person name="Drula E."/>
            <person name="Henrissat B."/>
            <person name="Kohler A."/>
            <person name="Grigoriev I.V."/>
            <person name="Martin F.M."/>
            <person name="Hacquard S."/>
        </authorList>
    </citation>
    <scope>NUCLEOTIDE SEQUENCE</scope>
    <source>
        <strain evidence="8">MPI-SDFR-AT-0117</strain>
    </source>
</reference>
<dbReference type="AlphaFoldDB" id="A0A9P9A9T1"/>
<dbReference type="SUPFAM" id="SSF57701">
    <property type="entry name" value="Zn2/Cys6 DNA-binding domain"/>
    <property type="match status" value="1"/>
</dbReference>
<evidence type="ECO:0000313" key="9">
    <source>
        <dbReference type="Proteomes" id="UP000770015"/>
    </source>
</evidence>
<comment type="caution">
    <text evidence="8">The sequence shown here is derived from an EMBL/GenBank/DDBJ whole genome shotgun (WGS) entry which is preliminary data.</text>
</comment>
<evidence type="ECO:0000259" key="7">
    <source>
        <dbReference type="PROSITE" id="PS50048"/>
    </source>
</evidence>
<protein>
    <submittedName>
        <fullName evidence="8">Fungal-specific transcription factor domain-containing protein</fullName>
    </submittedName>
</protein>
<dbReference type="GO" id="GO:0005634">
    <property type="term" value="C:nucleus"/>
    <property type="evidence" value="ECO:0007669"/>
    <property type="project" value="TreeGrafter"/>
</dbReference>
<dbReference type="InterPro" id="IPR001138">
    <property type="entry name" value="Zn2Cys6_DnaBD"/>
</dbReference>
<dbReference type="GO" id="GO:0000435">
    <property type="term" value="P:positive regulation of transcription from RNA polymerase II promoter by galactose"/>
    <property type="evidence" value="ECO:0007669"/>
    <property type="project" value="TreeGrafter"/>
</dbReference>
<dbReference type="SMART" id="SM00906">
    <property type="entry name" value="Fungal_trans"/>
    <property type="match status" value="1"/>
</dbReference>
<gene>
    <name evidence="8" type="ORF">F5X68DRAFT_172377</name>
</gene>
<feature type="region of interest" description="Disordered" evidence="6">
    <location>
        <begin position="119"/>
        <end position="138"/>
    </location>
</feature>
<evidence type="ECO:0000256" key="3">
    <source>
        <dbReference type="ARBA" id="ARBA00023125"/>
    </source>
</evidence>
<name>A0A9P9A9T1_9PEZI</name>
<keyword evidence="3" id="KW-0238">DNA-binding</keyword>
<keyword evidence="1" id="KW-0479">Metal-binding</keyword>
<evidence type="ECO:0000256" key="5">
    <source>
        <dbReference type="ARBA" id="ARBA00023242"/>
    </source>
</evidence>
<dbReference type="InterPro" id="IPR036864">
    <property type="entry name" value="Zn2-C6_fun-type_DNA-bd_sf"/>
</dbReference>
<dbReference type="Gene3D" id="4.10.240.10">
    <property type="entry name" value="Zn(2)-C6 fungal-type DNA-binding domain"/>
    <property type="match status" value="1"/>
</dbReference>
<organism evidence="8 9">
    <name type="scientific">Plectosphaerella plurivora</name>
    <dbReference type="NCBI Taxonomy" id="936078"/>
    <lineage>
        <taxon>Eukaryota</taxon>
        <taxon>Fungi</taxon>
        <taxon>Dikarya</taxon>
        <taxon>Ascomycota</taxon>
        <taxon>Pezizomycotina</taxon>
        <taxon>Sordariomycetes</taxon>
        <taxon>Hypocreomycetidae</taxon>
        <taxon>Glomerellales</taxon>
        <taxon>Plectosphaerellaceae</taxon>
        <taxon>Plectosphaerella</taxon>
    </lineage>
</organism>
<dbReference type="PANTHER" id="PTHR47424">
    <property type="entry name" value="REGULATORY PROTEIN GAL4"/>
    <property type="match status" value="1"/>
</dbReference>
<dbReference type="PANTHER" id="PTHR47424:SF3">
    <property type="entry name" value="REGULATORY PROTEIN GAL4"/>
    <property type="match status" value="1"/>
</dbReference>
<keyword evidence="5" id="KW-0539">Nucleus</keyword>